<sequence>MINGTSAIKGASLSLCFSVGAVLFSSHAGGGFATGNQENVYFISLGWLGPITAIVTMLLFTLTIKEAMNMYNSRHLTSYKQLFQNLYRPVPGIEFLFEGFFYIMVLMAVSATISGAASALAAQTGLNYYTGIGVVGAIIFILTIFGADLVRRATTYMGIAILAMAITIFSVGIAMGGQVEGTRFFLDAMAQDFAVNGFSKLPTAILHAFTYSGFQCVVIPTMIVVGTPLVTRKNCAASMWMSFAMNATALTMAVCMLLGWTGIYGKTPLPTLMSLKAMGMPWLTLLYSVSLMLCLISTGVTTVFGFTARFSEMDCLKKITGSSVKRSALVTLFIICLSMTVSMVGLTNIIKYGYGYCGYLAIAIIIVPFLTIGRARNKRYAADAEYRERIDAMNQYPGLEEAEVEEA</sequence>
<feature type="transmembrane region" description="Helical" evidence="1">
    <location>
        <begin position="100"/>
        <end position="122"/>
    </location>
</feature>
<evidence type="ECO:0000256" key="2">
    <source>
        <dbReference type="SAM" id="SignalP"/>
    </source>
</evidence>
<feature type="transmembrane region" description="Helical" evidence="1">
    <location>
        <begin position="243"/>
        <end position="265"/>
    </location>
</feature>
<keyword evidence="1" id="KW-0472">Membrane</keyword>
<dbReference type="PANTHER" id="PTHR37814:SF1">
    <property type="entry name" value="MEMBRANE PROTEIN"/>
    <property type="match status" value="1"/>
</dbReference>
<keyword evidence="1" id="KW-0812">Transmembrane</keyword>
<dbReference type="RefSeq" id="WP_074704333.1">
    <property type="nucleotide sequence ID" value="NZ_CALAKB010000022.1"/>
</dbReference>
<proteinExistence type="predicted"/>
<feature type="transmembrane region" description="Helical" evidence="1">
    <location>
        <begin position="128"/>
        <end position="147"/>
    </location>
</feature>
<protein>
    <submittedName>
        <fullName evidence="3">Uncharacterized membrane protein YkvI</fullName>
    </submittedName>
</protein>
<feature type="transmembrane region" description="Helical" evidence="1">
    <location>
        <begin position="159"/>
        <end position="179"/>
    </location>
</feature>
<accession>A0A1H2U0X5</accession>
<feature type="chain" id="PRO_5038926474" evidence="2">
    <location>
        <begin position="29"/>
        <end position="407"/>
    </location>
</feature>
<comment type="caution">
    <text evidence="3">The sequence shown here is derived from an EMBL/GenBank/DDBJ whole genome shotgun (WGS) entry which is preliminary data.</text>
</comment>
<feature type="transmembrane region" description="Helical" evidence="1">
    <location>
        <begin position="43"/>
        <end position="64"/>
    </location>
</feature>
<gene>
    <name evidence="3" type="ORF">SAMN05216495_10263</name>
</gene>
<evidence type="ECO:0000313" key="4">
    <source>
        <dbReference type="Proteomes" id="UP000182379"/>
    </source>
</evidence>
<keyword evidence="1" id="KW-1133">Transmembrane helix</keyword>
<name>A0A1H2U0X5_ACIFE</name>
<feature type="signal peptide" evidence="2">
    <location>
        <begin position="1"/>
        <end position="28"/>
    </location>
</feature>
<organism evidence="3 4">
    <name type="scientific">Acidaminococcus fermentans</name>
    <dbReference type="NCBI Taxonomy" id="905"/>
    <lineage>
        <taxon>Bacteria</taxon>
        <taxon>Bacillati</taxon>
        <taxon>Bacillota</taxon>
        <taxon>Negativicutes</taxon>
        <taxon>Acidaminococcales</taxon>
        <taxon>Acidaminococcaceae</taxon>
        <taxon>Acidaminococcus</taxon>
    </lineage>
</organism>
<dbReference type="AlphaFoldDB" id="A0A1H2U0X5"/>
<dbReference type="InterPro" id="IPR038728">
    <property type="entry name" value="YkvI-like"/>
</dbReference>
<feature type="transmembrane region" description="Helical" evidence="1">
    <location>
        <begin position="352"/>
        <end position="372"/>
    </location>
</feature>
<feature type="transmembrane region" description="Helical" evidence="1">
    <location>
        <begin position="285"/>
        <end position="306"/>
    </location>
</feature>
<dbReference type="PANTHER" id="PTHR37814">
    <property type="entry name" value="CONSERVED MEMBRANE PROTEIN"/>
    <property type="match status" value="1"/>
</dbReference>
<feature type="transmembrane region" description="Helical" evidence="1">
    <location>
        <begin position="208"/>
        <end position="231"/>
    </location>
</feature>
<evidence type="ECO:0000313" key="3">
    <source>
        <dbReference type="EMBL" id="SDW49618.1"/>
    </source>
</evidence>
<feature type="transmembrane region" description="Helical" evidence="1">
    <location>
        <begin position="327"/>
        <end position="346"/>
    </location>
</feature>
<keyword evidence="2" id="KW-0732">Signal</keyword>
<dbReference type="Proteomes" id="UP000182379">
    <property type="component" value="Unassembled WGS sequence"/>
</dbReference>
<dbReference type="EMBL" id="FNOP01000002">
    <property type="protein sequence ID" value="SDW49618.1"/>
    <property type="molecule type" value="Genomic_DNA"/>
</dbReference>
<evidence type="ECO:0000256" key="1">
    <source>
        <dbReference type="SAM" id="Phobius"/>
    </source>
</evidence>
<reference evidence="3 4" key="1">
    <citation type="submission" date="2016-10" db="EMBL/GenBank/DDBJ databases">
        <authorList>
            <person name="Varghese N."/>
            <person name="Submissions S."/>
        </authorList>
    </citation>
    <scope>NUCLEOTIDE SEQUENCE [LARGE SCALE GENOMIC DNA]</scope>
    <source>
        <strain evidence="3 4">WCC6</strain>
    </source>
</reference>